<comment type="pathway">
    <text evidence="1">Cofactor biosynthesis; adenosylcobalamin biosynthesis.</text>
</comment>
<evidence type="ECO:0000256" key="1">
    <source>
        <dbReference type="ARBA" id="ARBA00004953"/>
    </source>
</evidence>
<comment type="caution">
    <text evidence="6">The sequence shown here is derived from an EMBL/GenBank/DDBJ whole genome shotgun (WGS) entry which is preliminary data.</text>
</comment>
<dbReference type="InterPro" id="IPR036588">
    <property type="entry name" value="CobH/CbiC_sf"/>
</dbReference>
<dbReference type="AlphaFoldDB" id="A0A943HIZ2"/>
<dbReference type="Proteomes" id="UP000759273">
    <property type="component" value="Unassembled WGS sequence"/>
</dbReference>
<evidence type="ECO:0000256" key="2">
    <source>
        <dbReference type="ARBA" id="ARBA00009774"/>
    </source>
</evidence>
<feature type="domain" description="Cobalamin biosynthesis precorrin-8X methylmutase CobH/CbiC" evidence="5">
    <location>
        <begin position="10"/>
        <end position="209"/>
    </location>
</feature>
<evidence type="ECO:0000313" key="7">
    <source>
        <dbReference type="Proteomes" id="UP000759273"/>
    </source>
</evidence>
<reference evidence="6" key="1">
    <citation type="submission" date="2021-02" db="EMBL/GenBank/DDBJ databases">
        <title>Infant gut strain persistence is associated with maternal origin, phylogeny, and functional potential including surface adhesion and iron acquisition.</title>
        <authorList>
            <person name="Lou Y.C."/>
        </authorList>
    </citation>
    <scope>NUCLEOTIDE SEQUENCE</scope>
    <source>
        <strain evidence="6">L3_101_000M1_dasL3_101_000M1_concoct_87</strain>
    </source>
</reference>
<dbReference type="Gene3D" id="3.40.50.10230">
    <property type="entry name" value="Cobalamin biosynthesis CobH/CbiC, precorrin-8X methylmutase"/>
    <property type="match status" value="1"/>
</dbReference>
<dbReference type="SUPFAM" id="SSF63965">
    <property type="entry name" value="Precorrin-8X methylmutase CbiC/CobH"/>
    <property type="match status" value="1"/>
</dbReference>
<gene>
    <name evidence="6" type="ORF">KHY36_13575</name>
</gene>
<sequence>MTPQHHLPADIERTSMGIITAELAARGLQIPEESAAVVKRVIHTTADFDYAENLHFTPGAVAAGMAAVRSGVTIITDTNMALAGITKPGLARLGGQALCFMADPAVAAAAKQAGTTRAVAAMHKAARDCPGAVLAVGNAPTALLTIVEEIENGLRPALVIGVPVGFVNVVESKERLFAVCTQYGVPAIVAMGRKGGSNVAAAICNALIYSAAEMLDPAARGWQ</sequence>
<dbReference type="GO" id="GO:0016993">
    <property type="term" value="F:precorrin-8X methylmutase activity"/>
    <property type="evidence" value="ECO:0007669"/>
    <property type="project" value="InterPro"/>
</dbReference>
<organism evidence="6 7">
    <name type="scientific">Subdoligranulum variabile</name>
    <dbReference type="NCBI Taxonomy" id="214851"/>
    <lineage>
        <taxon>Bacteria</taxon>
        <taxon>Bacillati</taxon>
        <taxon>Bacillota</taxon>
        <taxon>Clostridia</taxon>
        <taxon>Eubacteriales</taxon>
        <taxon>Oscillospiraceae</taxon>
        <taxon>Subdoligranulum</taxon>
    </lineage>
</organism>
<evidence type="ECO:0000256" key="4">
    <source>
        <dbReference type="ARBA" id="ARBA00023235"/>
    </source>
</evidence>
<keyword evidence="3" id="KW-0169">Cobalamin biosynthesis</keyword>
<dbReference type="Pfam" id="PF02570">
    <property type="entry name" value="CbiC"/>
    <property type="match status" value="1"/>
</dbReference>
<keyword evidence="4" id="KW-0413">Isomerase</keyword>
<dbReference type="PANTHER" id="PTHR43588:SF1">
    <property type="entry name" value="COBALT-PRECORRIN-8 METHYLMUTASE"/>
    <property type="match status" value="1"/>
</dbReference>
<proteinExistence type="inferred from homology"/>
<evidence type="ECO:0000256" key="3">
    <source>
        <dbReference type="ARBA" id="ARBA00022573"/>
    </source>
</evidence>
<comment type="similarity">
    <text evidence="2">Belongs to the CobH/CbiC family.</text>
</comment>
<evidence type="ECO:0000313" key="6">
    <source>
        <dbReference type="EMBL" id="MBS5333543.1"/>
    </source>
</evidence>
<protein>
    <submittedName>
        <fullName evidence="6">Precorrin-8X methylmutase</fullName>
    </submittedName>
</protein>
<dbReference type="InterPro" id="IPR003722">
    <property type="entry name" value="Cbl_synth_CobH/CbiC"/>
</dbReference>
<evidence type="ECO:0000259" key="5">
    <source>
        <dbReference type="Pfam" id="PF02570"/>
    </source>
</evidence>
<accession>A0A943HIZ2</accession>
<dbReference type="EMBL" id="JAGZGG010000046">
    <property type="protein sequence ID" value="MBS5333543.1"/>
    <property type="molecule type" value="Genomic_DNA"/>
</dbReference>
<dbReference type="PANTHER" id="PTHR43588">
    <property type="entry name" value="COBALT-PRECORRIN-8 METHYLMUTASE"/>
    <property type="match status" value="1"/>
</dbReference>
<dbReference type="GO" id="GO:0009236">
    <property type="term" value="P:cobalamin biosynthetic process"/>
    <property type="evidence" value="ECO:0007669"/>
    <property type="project" value="UniProtKB-KW"/>
</dbReference>
<name>A0A943HIZ2_9FIRM</name>